<dbReference type="InterPro" id="IPR025667">
    <property type="entry name" value="SprB_repeat"/>
</dbReference>
<proteinExistence type="predicted"/>
<organism evidence="1 2">
    <name type="scientific">Vicingus serpentipes</name>
    <dbReference type="NCBI Taxonomy" id="1926625"/>
    <lineage>
        <taxon>Bacteria</taxon>
        <taxon>Pseudomonadati</taxon>
        <taxon>Bacteroidota</taxon>
        <taxon>Flavobacteriia</taxon>
        <taxon>Flavobacteriales</taxon>
        <taxon>Vicingaceae</taxon>
        <taxon>Vicingus</taxon>
    </lineage>
</organism>
<dbReference type="EMBL" id="VOOS01000029">
    <property type="protein sequence ID" value="TXB63227.1"/>
    <property type="molecule type" value="Genomic_DNA"/>
</dbReference>
<reference evidence="1 2" key="1">
    <citation type="submission" date="2019-08" db="EMBL/GenBank/DDBJ databases">
        <title>Genome of Vicingus serpentipes NCIMB 15042.</title>
        <authorList>
            <person name="Bowman J.P."/>
        </authorList>
    </citation>
    <scope>NUCLEOTIDE SEQUENCE [LARGE SCALE GENOMIC DNA]</scope>
    <source>
        <strain evidence="1 2">NCIMB 15042</strain>
    </source>
</reference>
<sequence length="111" mass="11533">MASSTDSSSCNQADGNAYVNVVANGIPPYTYEWTDGTNILSTDSSLIGVVAGTYYGYAYDSLGCSVIDTVTIYDLSAPQIDSIITTGVLCFGGNTGTAEVYVSGGAFPYTY</sequence>
<protein>
    <recommendedName>
        <fullName evidence="3">Ig-like domain-containing protein</fullName>
    </recommendedName>
</protein>
<dbReference type="Proteomes" id="UP000321721">
    <property type="component" value="Unassembled WGS sequence"/>
</dbReference>
<dbReference type="OrthoDB" id="599464at2"/>
<evidence type="ECO:0000313" key="2">
    <source>
        <dbReference type="Proteomes" id="UP000321721"/>
    </source>
</evidence>
<gene>
    <name evidence="1" type="ORF">FRY74_12820</name>
</gene>
<evidence type="ECO:0008006" key="3">
    <source>
        <dbReference type="Google" id="ProtNLM"/>
    </source>
</evidence>
<feature type="non-terminal residue" evidence="1">
    <location>
        <position position="111"/>
    </location>
</feature>
<name>A0A5C6RLX2_9FLAO</name>
<evidence type="ECO:0000313" key="1">
    <source>
        <dbReference type="EMBL" id="TXB63227.1"/>
    </source>
</evidence>
<accession>A0A5C6RLX2</accession>
<dbReference type="Pfam" id="PF13573">
    <property type="entry name" value="SprB"/>
    <property type="match status" value="2"/>
</dbReference>
<comment type="caution">
    <text evidence="1">The sequence shown here is derived from an EMBL/GenBank/DDBJ whole genome shotgun (WGS) entry which is preliminary data.</text>
</comment>
<keyword evidence="2" id="KW-1185">Reference proteome</keyword>
<dbReference type="AlphaFoldDB" id="A0A5C6RLX2"/>